<feature type="transmembrane region" description="Helical" evidence="9">
    <location>
        <begin position="499"/>
        <end position="517"/>
    </location>
</feature>
<keyword evidence="4 9" id="KW-0812">Transmembrane</keyword>
<evidence type="ECO:0000256" key="2">
    <source>
        <dbReference type="ARBA" id="ARBA00008807"/>
    </source>
</evidence>
<feature type="transmembrane region" description="Helical" evidence="9">
    <location>
        <begin position="473"/>
        <end position="493"/>
    </location>
</feature>
<evidence type="ECO:0000256" key="5">
    <source>
        <dbReference type="ARBA" id="ARBA00022856"/>
    </source>
</evidence>
<feature type="transmembrane region" description="Helical" evidence="9">
    <location>
        <begin position="547"/>
        <end position="566"/>
    </location>
</feature>
<proteinExistence type="inferred from homology"/>
<sequence>MAHTHEIEEDSIALDSKVAEKIPEYKSDQLAFTSSVEEGSTDEYDLKARNIAGFDPNAPTGDDPIDTKDDKYAVETELEDSPYPEVRAAVPNVDDSSMPVNTIRMWVLGLILSTVGSSLNMFFSMHSPAFTLTPFVVSIIAWPLGRAWDLIMPDISIFGLKLKDGRFNVKEHAMITVMSNVSFGGGAAYSTDIFLSMTQYYDIHFGWGFMIVTTIATQCIGFSVGGLFRRILVYPGSMIWPSNLVTATFLTNIHKNDNFPVSGWKISRLRLFNIIFGCGFLYYWFPGYLAQFLSYFGWITWIRPNNVVLNQVFGVATGMGLMPITFDWNQIAGYIGSPLVPPFFATANIALSMLIIFWIIVPAVHFTNTWYGKYLPMSDSSTYDRYQSSYNVSRILNADLTFNEDAYKDYSPLFMSTTFAMSYGLSFASITATVMHTALFHGKEIMFYWKKSRNAKPDIHMKLMSKYKETPDWWFGVVFLVVLALSIVSVRVWDTDLPVWALILALILAFVMTAPIGTIQAITNLQVGLNVLTEFIVGYMLPGRPIAMMLFKTFGYITMSQALYFVSDMKLGHYMKVPPRTMFWGQCICTIWTSIVQVATMQWALGSITDVCSSTQPSHFTCPNAKVFFNASVIWGVIGPQRIFSHGMIYYGLLFFFVAGFVLPIITWLIVKWKPKSIAKYINWPVFFTGTGLIPPATPYNYASFCLVGFFFNYYLKRKYFAWWAKYNYTISAGLDIGLAAGSLLVFLTTALTNTDAPSWWGNNVLNTVDYNGEAIQVLVSEEQPFFGPTSW</sequence>
<keyword evidence="3" id="KW-0813">Transport</keyword>
<feature type="transmembrane region" description="Helical" evidence="9">
    <location>
        <begin position="105"/>
        <end position="123"/>
    </location>
</feature>
<evidence type="ECO:0000313" key="11">
    <source>
        <dbReference type="Proteomes" id="UP001498771"/>
    </source>
</evidence>
<feature type="transmembrane region" description="Helical" evidence="9">
    <location>
        <begin position="271"/>
        <end position="296"/>
    </location>
</feature>
<comment type="subcellular location">
    <subcellularLocation>
        <location evidence="1">Membrane</location>
        <topology evidence="1">Multi-pass membrane protein</topology>
    </subcellularLocation>
</comment>
<dbReference type="EMBL" id="JBBJBU010000008">
    <property type="protein sequence ID" value="KAK7204426.1"/>
    <property type="molecule type" value="Genomic_DNA"/>
</dbReference>
<dbReference type="NCBIfam" id="TIGR00728">
    <property type="entry name" value="OPT_sfam"/>
    <property type="match status" value="1"/>
</dbReference>
<keyword evidence="7 9" id="KW-1133">Transmembrane helix</keyword>
<evidence type="ECO:0000256" key="4">
    <source>
        <dbReference type="ARBA" id="ARBA00022692"/>
    </source>
</evidence>
<organism evidence="10 11">
    <name type="scientific">Myxozyma melibiosi</name>
    <dbReference type="NCBI Taxonomy" id="54550"/>
    <lineage>
        <taxon>Eukaryota</taxon>
        <taxon>Fungi</taxon>
        <taxon>Dikarya</taxon>
        <taxon>Ascomycota</taxon>
        <taxon>Saccharomycotina</taxon>
        <taxon>Lipomycetes</taxon>
        <taxon>Lipomycetales</taxon>
        <taxon>Lipomycetaceae</taxon>
        <taxon>Myxozyma</taxon>
    </lineage>
</organism>
<feature type="transmembrane region" description="Helical" evidence="9">
    <location>
        <begin position="420"/>
        <end position="441"/>
    </location>
</feature>
<evidence type="ECO:0000256" key="7">
    <source>
        <dbReference type="ARBA" id="ARBA00022989"/>
    </source>
</evidence>
<feature type="transmembrane region" description="Helical" evidence="9">
    <location>
        <begin position="203"/>
        <end position="228"/>
    </location>
</feature>
<dbReference type="Proteomes" id="UP001498771">
    <property type="component" value="Unassembled WGS sequence"/>
</dbReference>
<keyword evidence="5" id="KW-0571">Peptide transport</keyword>
<feature type="transmembrane region" description="Helical" evidence="9">
    <location>
        <begin position="700"/>
        <end position="716"/>
    </location>
</feature>
<evidence type="ECO:0000256" key="3">
    <source>
        <dbReference type="ARBA" id="ARBA00022448"/>
    </source>
</evidence>
<dbReference type="InterPro" id="IPR004813">
    <property type="entry name" value="OPT"/>
</dbReference>
<keyword evidence="8 9" id="KW-0472">Membrane</keyword>
<evidence type="ECO:0000256" key="8">
    <source>
        <dbReference type="ARBA" id="ARBA00023136"/>
    </source>
</evidence>
<dbReference type="Pfam" id="PF03169">
    <property type="entry name" value="OPT"/>
    <property type="match status" value="1"/>
</dbReference>
<dbReference type="PANTHER" id="PTHR22601">
    <property type="entry name" value="ISP4 LIKE PROTEIN"/>
    <property type="match status" value="1"/>
</dbReference>
<evidence type="ECO:0000256" key="6">
    <source>
        <dbReference type="ARBA" id="ARBA00022927"/>
    </source>
</evidence>
<reference evidence="10 11" key="1">
    <citation type="submission" date="2024-03" db="EMBL/GenBank/DDBJ databases">
        <title>Genome-scale model development and genomic sequencing of the oleaginous clade Lipomyces.</title>
        <authorList>
            <consortium name="Lawrence Berkeley National Laboratory"/>
            <person name="Czajka J.J."/>
            <person name="Han Y."/>
            <person name="Kim J."/>
            <person name="Mondo S.J."/>
            <person name="Hofstad B.A."/>
            <person name="Robles A."/>
            <person name="Haridas S."/>
            <person name="Riley R."/>
            <person name="LaButti K."/>
            <person name="Pangilinan J."/>
            <person name="Andreopoulos W."/>
            <person name="Lipzen A."/>
            <person name="Yan J."/>
            <person name="Wang M."/>
            <person name="Ng V."/>
            <person name="Grigoriev I.V."/>
            <person name="Spatafora J.W."/>
            <person name="Magnuson J.K."/>
            <person name="Baker S.E."/>
            <person name="Pomraning K.R."/>
        </authorList>
    </citation>
    <scope>NUCLEOTIDE SEQUENCE [LARGE SCALE GENOMIC DNA]</scope>
    <source>
        <strain evidence="10 11">Phaff 52-87</strain>
    </source>
</reference>
<feature type="transmembrane region" description="Helical" evidence="9">
    <location>
        <begin position="340"/>
        <end position="361"/>
    </location>
</feature>
<feature type="transmembrane region" description="Helical" evidence="9">
    <location>
        <begin position="649"/>
        <end position="671"/>
    </location>
</feature>
<keyword evidence="11" id="KW-1185">Reference proteome</keyword>
<gene>
    <name evidence="10" type="ORF">BZA70DRAFT_192178</name>
</gene>
<comment type="caution">
    <text evidence="10">The sequence shown here is derived from an EMBL/GenBank/DDBJ whole genome shotgun (WGS) entry which is preliminary data.</text>
</comment>
<accession>A0ABR1F3J6</accession>
<keyword evidence="6" id="KW-0653">Protein transport</keyword>
<protein>
    <submittedName>
        <fullName evidence="10">OPT oligopeptide transporter protein-domain-containing protein</fullName>
    </submittedName>
</protein>
<evidence type="ECO:0000256" key="1">
    <source>
        <dbReference type="ARBA" id="ARBA00004141"/>
    </source>
</evidence>
<dbReference type="NCBIfam" id="TIGR00727">
    <property type="entry name" value="ISP4_OPT"/>
    <property type="match status" value="1"/>
</dbReference>
<feature type="transmembrane region" description="Helical" evidence="9">
    <location>
        <begin position="172"/>
        <end position="191"/>
    </location>
</feature>
<comment type="similarity">
    <text evidence="2">Belongs to the oligopeptide OPT transporter family.</text>
</comment>
<name>A0ABR1F3J6_9ASCO</name>
<evidence type="ECO:0000313" key="10">
    <source>
        <dbReference type="EMBL" id="KAK7204426.1"/>
    </source>
</evidence>
<dbReference type="GeneID" id="90035554"/>
<feature type="transmembrane region" description="Helical" evidence="9">
    <location>
        <begin position="129"/>
        <end position="151"/>
    </location>
</feature>
<feature type="transmembrane region" description="Helical" evidence="9">
    <location>
        <begin position="308"/>
        <end position="328"/>
    </location>
</feature>
<feature type="transmembrane region" description="Helical" evidence="9">
    <location>
        <begin position="728"/>
        <end position="752"/>
    </location>
</feature>
<dbReference type="RefSeq" id="XP_064767459.1">
    <property type="nucleotide sequence ID" value="XM_064910042.1"/>
</dbReference>
<dbReference type="InterPro" id="IPR004648">
    <property type="entry name" value="Oligpept_transpt"/>
</dbReference>
<evidence type="ECO:0000256" key="9">
    <source>
        <dbReference type="SAM" id="Phobius"/>
    </source>
</evidence>